<keyword evidence="1" id="KW-0732">Signal</keyword>
<dbReference type="SMART" id="SM00564">
    <property type="entry name" value="PQQ"/>
    <property type="match status" value="4"/>
</dbReference>
<gene>
    <name evidence="3" type="ORF">NG895_29145</name>
</gene>
<dbReference type="AlphaFoldDB" id="A0A9X2FGJ1"/>
<feature type="chain" id="PRO_5040833530" evidence="1">
    <location>
        <begin position="25"/>
        <end position="423"/>
    </location>
</feature>
<dbReference type="SUPFAM" id="SSF50998">
    <property type="entry name" value="Quinoprotein alcohol dehydrogenase-like"/>
    <property type="match status" value="1"/>
</dbReference>
<sequence>MPSRRILPGLVAFSVWLATASAYANWGHWRGEGGNGLSTQATPPTEWSDTQNVKWKVAIPGRGSSSPVIWGDKVFVTTAMADNGATDTNTQSRQPLRYVLMCIDRETGKTLWEKTATTGRPHEGTHHTNSFASASPCTDGEHVYAHFGSQGLFCYTMDGQKVWQRDFGDMRTRNGFGEGSSPTIAGDKILVPWDHEGPSYLFALDKLSGDFRWRAERDEPTCWATPLVIEHEGVKQVVMNGQNCARAYDLETGKELWRCGGQTQRPAASAVAADGRVFIASGHRGSFLGAFTPGGTGDIEGTDSVLWTVSRDTPDIASPLLSDGRLYYYKGKTGVLTCVDAATGRPHYTTQRTGLRSIYASPVAAGGYVFLTDRDGTTVVIKDADEYQVVAENSVGETVDATPAPVDNQLFIRGEQHLFCIEE</sequence>
<dbReference type="PANTHER" id="PTHR34512:SF30">
    <property type="entry name" value="OUTER MEMBRANE PROTEIN ASSEMBLY FACTOR BAMB"/>
    <property type="match status" value="1"/>
</dbReference>
<feature type="domain" description="Pyrrolo-quinoline quinone repeat" evidence="2">
    <location>
        <begin position="301"/>
        <end position="381"/>
    </location>
</feature>
<proteinExistence type="predicted"/>
<evidence type="ECO:0000313" key="4">
    <source>
        <dbReference type="Proteomes" id="UP001155241"/>
    </source>
</evidence>
<protein>
    <submittedName>
        <fullName evidence="3">PQQ-binding-like beta-propeller repeat protein</fullName>
    </submittedName>
</protein>
<organism evidence="3 4">
    <name type="scientific">Aeoliella straminimaris</name>
    <dbReference type="NCBI Taxonomy" id="2954799"/>
    <lineage>
        <taxon>Bacteria</taxon>
        <taxon>Pseudomonadati</taxon>
        <taxon>Planctomycetota</taxon>
        <taxon>Planctomycetia</taxon>
        <taxon>Pirellulales</taxon>
        <taxon>Lacipirellulaceae</taxon>
        <taxon>Aeoliella</taxon>
    </lineage>
</organism>
<dbReference type="EMBL" id="JAMXLR010000095">
    <property type="protein sequence ID" value="MCO6047988.1"/>
    <property type="molecule type" value="Genomic_DNA"/>
</dbReference>
<dbReference type="InterPro" id="IPR011047">
    <property type="entry name" value="Quinoprotein_ADH-like_sf"/>
</dbReference>
<dbReference type="RefSeq" id="WP_252856103.1">
    <property type="nucleotide sequence ID" value="NZ_JAMXLR010000095.1"/>
</dbReference>
<dbReference type="Pfam" id="PF13360">
    <property type="entry name" value="PQQ_2"/>
    <property type="match status" value="2"/>
</dbReference>
<dbReference type="Gene3D" id="2.130.10.10">
    <property type="entry name" value="YVTN repeat-like/Quinoprotein amine dehydrogenase"/>
    <property type="match status" value="2"/>
</dbReference>
<evidence type="ECO:0000313" key="3">
    <source>
        <dbReference type="EMBL" id="MCO6047988.1"/>
    </source>
</evidence>
<feature type="signal peptide" evidence="1">
    <location>
        <begin position="1"/>
        <end position="24"/>
    </location>
</feature>
<dbReference type="InterPro" id="IPR015943">
    <property type="entry name" value="WD40/YVTN_repeat-like_dom_sf"/>
</dbReference>
<dbReference type="InterPro" id="IPR002372">
    <property type="entry name" value="PQQ_rpt_dom"/>
</dbReference>
<feature type="domain" description="Pyrrolo-quinoline quinone repeat" evidence="2">
    <location>
        <begin position="158"/>
        <end position="285"/>
    </location>
</feature>
<keyword evidence="4" id="KW-1185">Reference proteome</keyword>
<dbReference type="Proteomes" id="UP001155241">
    <property type="component" value="Unassembled WGS sequence"/>
</dbReference>
<reference evidence="3" key="1">
    <citation type="submission" date="2022-06" db="EMBL/GenBank/DDBJ databases">
        <title>Aeoliella straminimaris, a novel planctomycete from sediments.</title>
        <authorList>
            <person name="Vitorino I.R."/>
            <person name="Lage O.M."/>
        </authorList>
    </citation>
    <scope>NUCLEOTIDE SEQUENCE</scope>
    <source>
        <strain evidence="3">ICT_H6.2</strain>
    </source>
</reference>
<evidence type="ECO:0000259" key="2">
    <source>
        <dbReference type="Pfam" id="PF13360"/>
    </source>
</evidence>
<comment type="caution">
    <text evidence="3">The sequence shown here is derived from an EMBL/GenBank/DDBJ whole genome shotgun (WGS) entry which is preliminary data.</text>
</comment>
<dbReference type="PANTHER" id="PTHR34512">
    <property type="entry name" value="CELL SURFACE PROTEIN"/>
    <property type="match status" value="1"/>
</dbReference>
<dbReference type="InterPro" id="IPR018391">
    <property type="entry name" value="PQQ_b-propeller_rpt"/>
</dbReference>
<name>A0A9X2FGJ1_9BACT</name>
<evidence type="ECO:0000256" key="1">
    <source>
        <dbReference type="SAM" id="SignalP"/>
    </source>
</evidence>
<accession>A0A9X2FGJ1</accession>